<gene>
    <name evidence="1" type="ORF">UFOVP143_15</name>
</gene>
<name>A0A6J7VKU0_9CAUD</name>
<proteinExistence type="predicted"/>
<accession>A0A6J7VKU0</accession>
<protein>
    <submittedName>
        <fullName evidence="1">Uncharacterized protein</fullName>
    </submittedName>
</protein>
<evidence type="ECO:0000313" key="1">
    <source>
        <dbReference type="EMBL" id="CAB5079538.1"/>
    </source>
</evidence>
<dbReference type="EMBL" id="LR798191">
    <property type="protein sequence ID" value="CAB5079538.1"/>
    <property type="molecule type" value="Genomic_DNA"/>
</dbReference>
<sequence length="54" mass="5769">MSRLTQARIDKAVKAVTAASGAAQVIIDPDGTVRILPADQPAPRRFDKRAPVDL</sequence>
<organism evidence="1">
    <name type="scientific">uncultured Caudovirales phage</name>
    <dbReference type="NCBI Taxonomy" id="2100421"/>
    <lineage>
        <taxon>Viruses</taxon>
        <taxon>Duplodnaviria</taxon>
        <taxon>Heunggongvirae</taxon>
        <taxon>Uroviricota</taxon>
        <taxon>Caudoviricetes</taxon>
        <taxon>Peduoviridae</taxon>
        <taxon>Maltschvirus</taxon>
        <taxon>Maltschvirus maltsch</taxon>
    </lineage>
</organism>
<reference evidence="1" key="1">
    <citation type="submission" date="2020-05" db="EMBL/GenBank/DDBJ databases">
        <authorList>
            <person name="Chiriac C."/>
            <person name="Salcher M."/>
            <person name="Ghai R."/>
            <person name="Kavagutti S V."/>
        </authorList>
    </citation>
    <scope>NUCLEOTIDE SEQUENCE</scope>
</reference>